<name>A0ABN9QPX9_9DINO</name>
<gene>
    <name evidence="1" type="ORF">PCOR1329_LOCUS13882</name>
</gene>
<reference evidence="1" key="1">
    <citation type="submission" date="2023-10" db="EMBL/GenBank/DDBJ databases">
        <authorList>
            <person name="Chen Y."/>
            <person name="Shah S."/>
            <person name="Dougan E. K."/>
            <person name="Thang M."/>
            <person name="Chan C."/>
        </authorList>
    </citation>
    <scope>NUCLEOTIDE SEQUENCE [LARGE SCALE GENOMIC DNA]</scope>
</reference>
<sequence>MPGGAGRFFDFLQKKNPRKTYKHPLYDIPLPVSFLNSCLLLNLHCVDSVDDPVQQRVRGYILSCDASLGERNYCATVLRAVLVVHATRHCERAACVEGKSLLSEADILGCFVAGRGNRDPSLVRRSTSEGVFSCGSKSECLLLVGRSNVLDTLPGGDYADGFERSVDLLLRFLSDKSAGDAALLDEIIYANFRGFGGLGNDADGGVSGFVAKNVSARVARDGHVAMYAAVKIRLEDVRLRYGDAAACLADVDFMVPQDNSCKLVEVLQTSTTGNLYGKGRGSALLAHGVEKRAAAPAGDSGDESEPR</sequence>
<accession>A0ABN9QPX9</accession>
<keyword evidence="2" id="KW-1185">Reference proteome</keyword>
<dbReference type="EMBL" id="CAUYUJ010004117">
    <property type="protein sequence ID" value="CAK0808221.1"/>
    <property type="molecule type" value="Genomic_DNA"/>
</dbReference>
<evidence type="ECO:0000313" key="2">
    <source>
        <dbReference type="Proteomes" id="UP001189429"/>
    </source>
</evidence>
<evidence type="ECO:0000313" key="1">
    <source>
        <dbReference type="EMBL" id="CAK0808221.1"/>
    </source>
</evidence>
<organism evidence="1 2">
    <name type="scientific">Prorocentrum cordatum</name>
    <dbReference type="NCBI Taxonomy" id="2364126"/>
    <lineage>
        <taxon>Eukaryota</taxon>
        <taxon>Sar</taxon>
        <taxon>Alveolata</taxon>
        <taxon>Dinophyceae</taxon>
        <taxon>Prorocentrales</taxon>
        <taxon>Prorocentraceae</taxon>
        <taxon>Prorocentrum</taxon>
    </lineage>
</organism>
<proteinExistence type="predicted"/>
<dbReference type="Proteomes" id="UP001189429">
    <property type="component" value="Unassembled WGS sequence"/>
</dbReference>
<comment type="caution">
    <text evidence="1">The sequence shown here is derived from an EMBL/GenBank/DDBJ whole genome shotgun (WGS) entry which is preliminary data.</text>
</comment>
<protein>
    <submittedName>
        <fullName evidence="1">Uncharacterized protein</fullName>
    </submittedName>
</protein>